<sequence>MANSGTLIGLALILGAIAAVALQPKDAAGDAPPPPGTDPGDGLPPDNQFRPVVIGEPNFQVNPF</sequence>
<reference evidence="2" key="1">
    <citation type="journal article" date="2015" name="Nature">
        <title>Complex archaea that bridge the gap between prokaryotes and eukaryotes.</title>
        <authorList>
            <person name="Spang A."/>
            <person name="Saw J.H."/>
            <person name="Jorgensen S.L."/>
            <person name="Zaremba-Niedzwiedzka K."/>
            <person name="Martijn J."/>
            <person name="Lind A.E."/>
            <person name="van Eijk R."/>
            <person name="Schleper C."/>
            <person name="Guy L."/>
            <person name="Ettema T.J."/>
        </authorList>
    </citation>
    <scope>NUCLEOTIDE SEQUENCE</scope>
</reference>
<feature type="region of interest" description="Disordered" evidence="1">
    <location>
        <begin position="26"/>
        <end position="64"/>
    </location>
</feature>
<proteinExistence type="predicted"/>
<dbReference type="AlphaFoldDB" id="A0A0F9UKN7"/>
<evidence type="ECO:0000313" key="2">
    <source>
        <dbReference type="EMBL" id="KKN54173.1"/>
    </source>
</evidence>
<evidence type="ECO:0000256" key="1">
    <source>
        <dbReference type="SAM" id="MobiDB-lite"/>
    </source>
</evidence>
<name>A0A0F9UKN7_9ZZZZ</name>
<accession>A0A0F9UKN7</accession>
<comment type="caution">
    <text evidence="2">The sequence shown here is derived from an EMBL/GenBank/DDBJ whole genome shotgun (WGS) entry which is preliminary data.</text>
</comment>
<protein>
    <submittedName>
        <fullName evidence="2">Uncharacterized protein</fullName>
    </submittedName>
</protein>
<gene>
    <name evidence="2" type="ORF">LCGC14_0595220</name>
</gene>
<organism evidence="2">
    <name type="scientific">marine sediment metagenome</name>
    <dbReference type="NCBI Taxonomy" id="412755"/>
    <lineage>
        <taxon>unclassified sequences</taxon>
        <taxon>metagenomes</taxon>
        <taxon>ecological metagenomes</taxon>
    </lineage>
</organism>
<dbReference type="EMBL" id="LAZR01000940">
    <property type="protein sequence ID" value="KKN54173.1"/>
    <property type="molecule type" value="Genomic_DNA"/>
</dbReference>